<evidence type="ECO:0000256" key="1">
    <source>
        <dbReference type="SAM" id="Phobius"/>
    </source>
</evidence>
<protein>
    <submittedName>
        <fullName evidence="2">Uncharacterized protein</fullName>
    </submittedName>
</protein>
<feature type="transmembrane region" description="Helical" evidence="1">
    <location>
        <begin position="57"/>
        <end position="79"/>
    </location>
</feature>
<dbReference type="RefSeq" id="WP_125758044.1">
    <property type="nucleotide sequence ID" value="NZ_JBHTOK010000053.1"/>
</dbReference>
<keyword evidence="3" id="KW-1185">Reference proteome</keyword>
<dbReference type="Proteomes" id="UP001597212">
    <property type="component" value="Unassembled WGS sequence"/>
</dbReference>
<reference evidence="3" key="1">
    <citation type="journal article" date="2019" name="Int. J. Syst. Evol. Microbiol.">
        <title>The Global Catalogue of Microorganisms (GCM) 10K type strain sequencing project: providing services to taxonomists for standard genome sequencing and annotation.</title>
        <authorList>
            <consortium name="The Broad Institute Genomics Platform"/>
            <consortium name="The Broad Institute Genome Sequencing Center for Infectious Disease"/>
            <person name="Wu L."/>
            <person name="Ma J."/>
        </authorList>
    </citation>
    <scope>NUCLEOTIDE SEQUENCE [LARGE SCALE GENOMIC DNA]</scope>
    <source>
        <strain evidence="3">CCM 8912</strain>
    </source>
</reference>
<organism evidence="2 3">
    <name type="scientific">Lacticaseibacillus hegangensis</name>
    <dbReference type="NCBI Taxonomy" id="2486010"/>
    <lineage>
        <taxon>Bacteria</taxon>
        <taxon>Bacillati</taxon>
        <taxon>Bacillota</taxon>
        <taxon>Bacilli</taxon>
        <taxon>Lactobacillales</taxon>
        <taxon>Lactobacillaceae</taxon>
        <taxon>Lacticaseibacillus</taxon>
    </lineage>
</organism>
<sequence>MPKLHFNPAKILLGCSGLAIPISALLTLPTIVPWQVFPIADASAEKDLMTWQLFPRLGTFFFVMFILSVVVFSLGLLLRRAILGKVIGALALLLALGVSGLAYQHLTQFSGKVTALNLSGNPRDSVIDVQITTGYFKGKHLLLDDPTWDELSRVGLHSKVTVRTWVVLPVAYNSDIKAISIRPQH</sequence>
<evidence type="ECO:0000313" key="3">
    <source>
        <dbReference type="Proteomes" id="UP001597212"/>
    </source>
</evidence>
<feature type="transmembrane region" description="Helical" evidence="1">
    <location>
        <begin position="86"/>
        <end position="106"/>
    </location>
</feature>
<keyword evidence="1" id="KW-0812">Transmembrane</keyword>
<keyword evidence="1" id="KW-0472">Membrane</keyword>
<name>A0ABW4CWI9_9LACO</name>
<dbReference type="EMBL" id="JBHTOK010000053">
    <property type="protein sequence ID" value="MFD1440950.1"/>
    <property type="molecule type" value="Genomic_DNA"/>
</dbReference>
<proteinExistence type="predicted"/>
<accession>A0ABW4CWI9</accession>
<comment type="caution">
    <text evidence="2">The sequence shown here is derived from an EMBL/GenBank/DDBJ whole genome shotgun (WGS) entry which is preliminary data.</text>
</comment>
<feature type="transmembrane region" description="Helical" evidence="1">
    <location>
        <begin position="12"/>
        <end position="37"/>
    </location>
</feature>
<evidence type="ECO:0000313" key="2">
    <source>
        <dbReference type="EMBL" id="MFD1440950.1"/>
    </source>
</evidence>
<gene>
    <name evidence="2" type="ORF">ACFQ5K_06160</name>
</gene>
<keyword evidence="1" id="KW-1133">Transmembrane helix</keyword>